<proteinExistence type="predicted"/>
<dbReference type="EMBL" id="JASEJX010000021">
    <property type="protein sequence ID" value="KAK4512953.1"/>
    <property type="molecule type" value="Genomic_DNA"/>
</dbReference>
<dbReference type="AlphaFoldDB" id="A0AAN7D9Z9"/>
<dbReference type="PANTHER" id="PTHR10094:SF25">
    <property type="entry name" value="SCP2 STEROL-BINDING DOMAIN-CONTAINING PROTEIN 1"/>
    <property type="match status" value="1"/>
</dbReference>
<accession>A0AAN7D9Z9</accession>
<reference evidence="2 3" key="1">
    <citation type="submission" date="2022-11" db="EMBL/GenBank/DDBJ databases">
        <title>Mucor velutinosus strain NIH1002 WGS.</title>
        <authorList>
            <person name="Subramanian P."/>
            <person name="Mullikin J.C."/>
            <person name="Segre J.A."/>
            <person name="Zelazny A.M."/>
        </authorList>
    </citation>
    <scope>NUCLEOTIDE SEQUENCE [LARGE SCALE GENOMIC DNA]</scope>
    <source>
        <strain evidence="2 3">NIH1002</strain>
    </source>
</reference>
<evidence type="ECO:0000259" key="1">
    <source>
        <dbReference type="Pfam" id="PF02036"/>
    </source>
</evidence>
<comment type="caution">
    <text evidence="2">The sequence shown here is derived from an EMBL/GenBank/DDBJ whole genome shotgun (WGS) entry which is preliminary data.</text>
</comment>
<dbReference type="InterPro" id="IPR003033">
    <property type="entry name" value="SCP2_sterol-bd_dom"/>
</dbReference>
<dbReference type="RefSeq" id="XP_064679619.1">
    <property type="nucleotide sequence ID" value="XM_064823019.1"/>
</dbReference>
<evidence type="ECO:0000313" key="2">
    <source>
        <dbReference type="EMBL" id="KAK4512953.1"/>
    </source>
</evidence>
<dbReference type="SUPFAM" id="SSF55718">
    <property type="entry name" value="SCP-like"/>
    <property type="match status" value="1"/>
</dbReference>
<dbReference type="Pfam" id="PF02036">
    <property type="entry name" value="SCP2"/>
    <property type="match status" value="1"/>
</dbReference>
<dbReference type="PANTHER" id="PTHR10094">
    <property type="entry name" value="STEROL CARRIER PROTEIN 2 SCP-2 FAMILY PROTEIN"/>
    <property type="match status" value="1"/>
</dbReference>
<protein>
    <recommendedName>
        <fullName evidence="1">SCP2 domain-containing protein</fullName>
    </recommendedName>
</protein>
<dbReference type="GO" id="GO:0005829">
    <property type="term" value="C:cytosol"/>
    <property type="evidence" value="ECO:0007669"/>
    <property type="project" value="TreeGrafter"/>
</dbReference>
<organism evidence="2 3">
    <name type="scientific">Mucor velutinosus</name>
    <dbReference type="NCBI Taxonomy" id="708070"/>
    <lineage>
        <taxon>Eukaryota</taxon>
        <taxon>Fungi</taxon>
        <taxon>Fungi incertae sedis</taxon>
        <taxon>Mucoromycota</taxon>
        <taxon>Mucoromycotina</taxon>
        <taxon>Mucoromycetes</taxon>
        <taxon>Mucorales</taxon>
        <taxon>Mucorineae</taxon>
        <taxon>Mucoraceae</taxon>
        <taxon>Mucor</taxon>
    </lineage>
</organism>
<dbReference type="InterPro" id="IPR036527">
    <property type="entry name" value="SCP2_sterol-bd_dom_sf"/>
</dbReference>
<keyword evidence="3" id="KW-1185">Reference proteome</keyword>
<dbReference type="GeneID" id="89947366"/>
<evidence type="ECO:0000313" key="3">
    <source>
        <dbReference type="Proteomes" id="UP001304243"/>
    </source>
</evidence>
<dbReference type="Proteomes" id="UP001304243">
    <property type="component" value="Unassembled WGS sequence"/>
</dbReference>
<dbReference type="Gene3D" id="3.30.1050.10">
    <property type="entry name" value="SCP2 sterol-binding domain"/>
    <property type="match status" value="1"/>
</dbReference>
<sequence>MPSSTITNNNPSTAFKSDAVFKYLDAALRSLTEDDKSKLLSKISGVFQFTIKNNQGKTQAYMLDLKKGGSVTVVKSAELASSSLNESFSPDVVLYICDGDIVDLVKGRLNGQRAFMLGKLKIKGRMDLAIKLDAVFRQLVGRSNKL</sequence>
<feature type="domain" description="SCP2" evidence="1">
    <location>
        <begin position="27"/>
        <end position="136"/>
    </location>
</feature>
<name>A0AAN7D9Z9_9FUNG</name>
<gene>
    <name evidence="2" type="ORF">ATC70_003664</name>
</gene>